<sequence>MESDASQGPPTPGSTSNAPPSVLQPLSISQVNRQDNVQPGTTASAENQPQNAAPIEEPPVNVRDLENDLETCVQTVLSDQISDEEKKLAVEKLRGSIEDFYLLEFVGAPAKATVQMFMHVFNSTAAVPFESPLFALRKNILELVIRFVPADGYKCHTRFLEDLMCRQLVTEYEGNAVLIIKYLNDVVRHLKSMNLNSLLVLINDMRINIDAINEFAKTDTEHRMFIKKTFNAPQLQDYEYMQTVLTNLYFENLVKMLKAPPLMLLPPAKNSIKLVLEFTNLVTSMMHTLKERMSPFMGEIINSFAGFISLEVNMANDKVQPENAAIFHEAQLRMLAFLAVQLKKSEYIGAPNYCGIVLQYKRQIVQSIRMLLRNLSPLSMNHRKDLLMLTKQLFNTDIRRELLDVVPDLCYEEHIVGPPCIMPAQLRSELFCINFDTIHNVRTMLDWTTFQHVFVTVLRSAMDYTLIPSVQAVNWKIVLNILDACRKAEEAVYPQLTVGFNYDSARLMYENAFFAICQKFHTIISENGKIVVHNISNQNLKSEDGKHKPPVEMYTEGQSSDDDSDDDSLGPEYERKPHVLNELRPSVELNSDQEETVDEIFTSTEGDFDDEGKLIVDGESLLENLRLPTKVYPMRMSKRFRRNKEGKKKYAINFQHGPGLESVPASDESDDDGGQKEGYYEMQKSYHRKNSEAFEAHIKLREKIEAPVSDSASELNFEARVHEFAMNCFDRGDLRMRLRRFEKEAQGRKPAKILPLTNAESNFQHVIFGFEDVFPRQGKFDSESGSVQMQPEKFPYSVSDLKLILRNLATSLKVLMNSSHATDDLKSGEPSPPVVAALSDLTRDFILSLDLFTIVPIGGSYGFSYQTIIGPEEKEYVENFISIFHSIHPNVFERVFKQHLPMFFENSLRNGFIANMFISVITAPPLQASTAFVLVDFVMDNLHYATELDEDDTYRYFVYQRVLKATIQCMSALAAQPQPYGFQRKIQEFFFKFAVVCIRRSHNLIDPAAPITSLRTIFRQCGTVVGEALYELFLPLFPSFLQWMSASQNLVANDQIQDSFIEMCLSLPTRLSSLVAYMPMIADAAVNSFIVSANQMQNSIPVNPQGWRTLDLCLDNYYTGVVIDFLQPAGLARILECLYKYVAYVDASQMNIVLKMISKLSGLNHGSVVDVQKLTGKCDLALPSPLLKVHFERSGKQVDSIVTKCYKWNEMAGPPVPGELYFINKNREQFFNIEPVIPSKDPLTVTIPLQTVVTQCLSILRTADIAEGHVQKTFSITGRSEAANFLLNLAKQIFQPELDNSDPEGLLMKLAVVNDQIIAKAQEVEPTWTHPTQYLRPWRCDDTTLRQFNIQVLTGLVYASVNPDFQSLLEKFWEDMVDMLTTLAHLETGLGQAVCQKYHPISLTQTMDAFIVVDVVSAIIQDAVSPRFLACALNTVMRMMQTALSFAPNKDVALNVPLFHHLLAEVCQLCTRTELHTRNSAILVLQHMIEEMPLAFLHAGFGRMFEAVLDVLHFGDDDYSQGCVKAAMSAGETLLDRVLSANEPEEVESVIDSDDDNDEVADEEVEEDAEMYVKEESQDAESDEPMAVEIEEKLTLEVEDVKKFEPVNRIPEFILLGLKQEVSKRYTTSSFPLAEYLCKVVAAMSAVNTDVVEAMFTRDEVTEMLSVLIEVFFTTNFQHRFIGMKLIKSLILALPEHEYVDSVELKRLSEYVKILSFMAQNRDEEVVTGANYATYHLQISPGGHLPPTSNTIKYDNGISFIERVKAFREELASFMAVLTIHLAKSIAYTEVKLLPMPVHLPVCMTVPHMVNLMFTLQVQCAMYTIEERQVFSIKAVEQIALALDFPAKADLIQEITDNIASCKKIYQIHFLAGLVNSPDDFSPKQLNQILNNPENLFTMLANIADFSSVEVKFFESFINICYRAKVTVDDTFLNHIFTLLSRTRIVNALTLGIADFFSPVARFLGAQDADKEISFDWFTAIDRIQQESYRTVFRILAAHPDAKDLLGLWYKYDSKITDLLLHHFIKTGDTSIRIPERCYTDVDHMMIHLLMQLCEAFPHFFAEVSNFPKVIVRFMLSRHFRGNYTLIDHGTDDRDSLKLTLFSTTKATIPEFCTNMIIHTLTVNPYEFNHLLCVCSTLPQVYFNDTSKLRNFIDNFLVPRMTLRWRRALLHFVNEKLNDLFTETMPTDVEGKNFCEFMQVALGNLMNYVLYPAFSYAFDRFMAGMVLDGSNDDVLEREDDWQECLEQRTVNAIDMAKEFCLKSLSLYNEKNYLIRSELAHGILQFSVLLMQRASAHIHEPGMTVQSNDLQNVMQAAWPATSGSGVFTDKWLRAIGLFLLACVMSAVTIKKDIIMQLYDTVVSMPDGRENPILQKTMFVLSRHAVRRKDDCFTFFIDRIRMKLLEDGFNMIKIANTLSMLANNYEDFFPARYLLTPTILFTINRLQSLKQHVSFPFLHDAVKAIVFWEEMRLAKANLFKTTSNDEKLGRLMNDPAMKLLDPMLIDQVGNLIIKLSIGADAERMRKMTPIFHKALHPRVFGRNLFLKLDKMLTPREYELNSNQYNLMINQIMSTTKSLLHYVGTAPISNVYCFTVALQHIPRSVINTNHGPLMDTMVTFVTKLLELCREAEPLDRPSVRDFVSPDKRFVPLYNALSDYVYKVSIRFAARPIADFNDVNVLLTMLKSVTAQSDYAYKTLVKSDVIDIGARMANFFMPSFNNDTDRYKHDLIITLLEVFTVKAELLSPEYTQLYLHNVVNKILTRHENLPAKYHEPICKFLDVSVTTILGKDGKLEDISRQHMGVIGAIARHHTPTLIKYPTLLGHFLNGVARIFGKCPATQFPTDHTELWLAFYTGLSCGEVEIREKFLNIFEESLPKTFFERLVYLFTDETWAFMPGNTFIAVIVNMLFRCVLNNSGPRPVAAAPDNTSDPQRVVPDIAPNAVFVEPEYSYRAPVYGVCIQKSEVVDADEMYPKPAPGGTFSKEDAKYESMHFEQICANYLHHVANAQDHFANGYKDVVDSFLKMIHEGDTCLAIFEDLIPSIWKALTEHERKLLTEVTSQFMVMPIFNTCPSHVAHSVWNAVMRCDPPMPIDLTKLTSSLTGSKFANHALIRFEEQIPRTIDLHTHFMEMRRLYTVLKEDDQIAVTWKNFSLCESAYRAFALYSAGNHKEAMKAIKSAQDEYKLAIGRGEQEITDEKVALNADHEMLSDLGTSVLKDNSRWIEVNAVARKTHDVCMGAESHFQIWQTTDDWNEIIRLSKIAKDSDCPKEMFVSIVMTILGSLLRSTHEIDQVFFSENYEERLRNVIVERIRRLAYYYGPDYVDVFSDLSVFTDIFELIGVMKELYTVDPSKFNSRIDSPLKSVLSAWRLRSCSPSDSPEVASRYYQYRITFLWIMNNIIQKIRPDFRNIYNQQFHLTPAYNIAETAMFKFKALCALGDYKSAREGLQWLKFVGFQNSIDICSYTCKNMRALIKQFHRQPETLKVGEISNEISTFQKADFRNYGPDSVAQHLATMSYVNDMLGDKKRARTNLQRALAIEMATKNATTVHSERFLKTLAVSQYEIFADSPTKTSANDAFEALLRSLNKNFVKNHRHVARGIWAVQNPITLSPNWMAALIPQIPTVVFLPFLENLIFEVVANQRPGMAFFACFIGQVYPLHVLHQLYRLMNPFEFAAVINAVRAKTSYSTESTRFEKEGTPEGPFENNVFQTKPDVLSEREGAKGQLVTVFRGMLPKLVGRKAADRALLSVLYAYQPADVQAYADVLHALDNMKEMPLERVLKKVYKTYDLIVPMVREEIYTGTSKSQECLFKLVKAYDEILPDLKDAPIKLFDFENMTVPGPPELKSLTLFNIFVTFISELEEYITSQMSTISLAEVAPTLYNFTMARAKIPDLAFQHDPGYGQCFAVIENFAPQMRFVAKNLTTWKELDIRLSNGRVVTYRITSNKAMTSTNGNALMSLLNPALEKTCDTMKRSAVFRVPHAVPLRNVTLIEVQNKPVNKLTSKPAHVMTLAEIYCAPQPKRNLPALHPAEVLAEYFTCIQEKVDAVPEDVNAMEVDGTPLDRQSAIALGIRDFNAKQNNDRVRLWFLDYYNDLSTFAYVRKQIATQLGTFSALHWATQGSPITMDDILIDLDYGKVWFLNYHFTGENWKPNVRRKLVLSKQLESFLGDALHGHFEMATVVVAKTLLRRGYEDYVRPLMADLRIVRRKATTTSLFYAVNVAVEKQKEKLKALANFNALPSDTVKLLINQTLDPLAFELQPNESYLFM</sequence>
<evidence type="ECO:0000256" key="1">
    <source>
        <dbReference type="SAM" id="MobiDB-lite"/>
    </source>
</evidence>
<reference evidence="3" key="2">
    <citation type="submission" date="2020-10" db="UniProtKB">
        <authorList>
            <consortium name="WormBaseParasite"/>
        </authorList>
    </citation>
    <scope>IDENTIFICATION</scope>
</reference>
<keyword evidence="2" id="KW-1185">Reference proteome</keyword>
<dbReference type="Proteomes" id="UP000492821">
    <property type="component" value="Unassembled WGS sequence"/>
</dbReference>
<feature type="compositionally biased region" description="Basic and acidic residues" evidence="1">
    <location>
        <begin position="572"/>
        <end position="581"/>
    </location>
</feature>
<organism evidence="2 3">
    <name type="scientific">Panagrellus redivivus</name>
    <name type="common">Microworm</name>
    <dbReference type="NCBI Taxonomy" id="6233"/>
    <lineage>
        <taxon>Eukaryota</taxon>
        <taxon>Metazoa</taxon>
        <taxon>Ecdysozoa</taxon>
        <taxon>Nematoda</taxon>
        <taxon>Chromadorea</taxon>
        <taxon>Rhabditida</taxon>
        <taxon>Tylenchina</taxon>
        <taxon>Panagrolaimomorpha</taxon>
        <taxon>Panagrolaimoidea</taxon>
        <taxon>Panagrolaimidae</taxon>
        <taxon>Panagrellus</taxon>
    </lineage>
</organism>
<dbReference type="SUPFAM" id="SSF48371">
    <property type="entry name" value="ARM repeat"/>
    <property type="match status" value="1"/>
</dbReference>
<feature type="region of interest" description="Disordered" evidence="1">
    <location>
        <begin position="654"/>
        <end position="677"/>
    </location>
</feature>
<dbReference type="Pfam" id="PF20206">
    <property type="entry name" value="Tra1_ring"/>
    <property type="match status" value="3"/>
</dbReference>
<name>A0A7E4VJ21_PANRE</name>
<dbReference type="InterPro" id="IPR016024">
    <property type="entry name" value="ARM-type_fold"/>
</dbReference>
<feature type="compositionally biased region" description="Acidic residues" evidence="1">
    <location>
        <begin position="559"/>
        <end position="569"/>
    </location>
</feature>
<feature type="region of interest" description="Disordered" evidence="1">
    <location>
        <begin position="541"/>
        <end position="583"/>
    </location>
</feature>
<dbReference type="Pfam" id="PF20175">
    <property type="entry name" value="Tra1_central"/>
    <property type="match status" value="1"/>
</dbReference>
<reference evidence="2" key="1">
    <citation type="journal article" date="2013" name="Genetics">
        <title>The draft genome and transcriptome of Panagrellus redivivus are shaped by the harsh demands of a free-living lifestyle.</title>
        <authorList>
            <person name="Srinivasan J."/>
            <person name="Dillman A.R."/>
            <person name="Macchietto M.G."/>
            <person name="Heikkinen L."/>
            <person name="Lakso M."/>
            <person name="Fracchia K.M."/>
            <person name="Antoshechkin I."/>
            <person name="Mortazavi A."/>
            <person name="Wong G."/>
            <person name="Sternberg P.W."/>
        </authorList>
    </citation>
    <scope>NUCLEOTIDE SEQUENCE [LARGE SCALE GENOMIC DNA]</scope>
    <source>
        <strain evidence="2">MT8872</strain>
    </source>
</reference>
<dbReference type="WBParaSite" id="Pan_g21528.t1">
    <property type="protein sequence ID" value="Pan_g21528.t1"/>
    <property type="gene ID" value="Pan_g21528"/>
</dbReference>
<proteinExistence type="predicted"/>
<feature type="compositionally biased region" description="Polar residues" evidence="1">
    <location>
        <begin position="1"/>
        <end position="51"/>
    </location>
</feature>
<evidence type="ECO:0000313" key="3">
    <source>
        <dbReference type="WBParaSite" id="Pan_g21528.t1"/>
    </source>
</evidence>
<accession>A0A7E4VJ21</accession>
<dbReference type="InterPro" id="IPR046805">
    <property type="entry name" value="Tra1_ring"/>
</dbReference>
<feature type="region of interest" description="Disordered" evidence="1">
    <location>
        <begin position="1"/>
        <end position="57"/>
    </location>
</feature>
<feature type="compositionally biased region" description="Basic and acidic residues" evidence="1">
    <location>
        <begin position="541"/>
        <end position="550"/>
    </location>
</feature>
<protein>
    <submittedName>
        <fullName evidence="3">Ufd2P_core domain-containing protein</fullName>
    </submittedName>
</protein>
<dbReference type="InterPro" id="IPR046807">
    <property type="entry name" value="Tra1_central"/>
</dbReference>
<evidence type="ECO:0000313" key="2">
    <source>
        <dbReference type="Proteomes" id="UP000492821"/>
    </source>
</evidence>